<protein>
    <recommendedName>
        <fullName evidence="2">DUF569 domain-containing protein</fullName>
    </recommendedName>
</protein>
<sequence length="265" mass="29331">MESFRKAKKVRLRNRHGKYMVAKDNESSVVLDRNGLLERAKWTVEFVEGSNSVRLKSCYNKYLTISCHRLAPLSKGRKVEQTSLSFDDPYVQWQPIQDGEHIKLKSQQGFLRGYTGWYRLLRDKIGDYTSDETQRSDLRWKVETAESLEGHEIVVIKDGVHIMVDFDDTRTHEQPPPEATLVPTRGQTTAQAEEASRQKKLQLGIRATGVAVGAAGVGVSVAALVKGDASREEGGPVNGDAGEEEQAGMADAVGVEDVDAGDGDW</sequence>
<organism evidence="3 4">
    <name type="scientific">Ziziphus jujuba var. spinosa</name>
    <dbReference type="NCBI Taxonomy" id="714518"/>
    <lineage>
        <taxon>Eukaryota</taxon>
        <taxon>Viridiplantae</taxon>
        <taxon>Streptophyta</taxon>
        <taxon>Embryophyta</taxon>
        <taxon>Tracheophyta</taxon>
        <taxon>Spermatophyta</taxon>
        <taxon>Magnoliopsida</taxon>
        <taxon>eudicotyledons</taxon>
        <taxon>Gunneridae</taxon>
        <taxon>Pentapetalae</taxon>
        <taxon>rosids</taxon>
        <taxon>fabids</taxon>
        <taxon>Rosales</taxon>
        <taxon>Rhamnaceae</taxon>
        <taxon>Paliureae</taxon>
        <taxon>Ziziphus</taxon>
    </lineage>
</organism>
<gene>
    <name evidence="3" type="ORF">FEM48_Zijuj07G0089000</name>
</gene>
<dbReference type="AlphaFoldDB" id="A0A978V3P3"/>
<accession>A0A978V3P3</accession>
<dbReference type="InterPro" id="IPR008999">
    <property type="entry name" value="Actin-crosslinking"/>
</dbReference>
<proteinExistence type="predicted"/>
<dbReference type="Proteomes" id="UP000813462">
    <property type="component" value="Unassembled WGS sequence"/>
</dbReference>
<evidence type="ECO:0000256" key="1">
    <source>
        <dbReference type="SAM" id="MobiDB-lite"/>
    </source>
</evidence>
<name>A0A978V3P3_ZIZJJ</name>
<feature type="region of interest" description="Disordered" evidence="1">
    <location>
        <begin position="228"/>
        <end position="265"/>
    </location>
</feature>
<feature type="region of interest" description="Disordered" evidence="1">
    <location>
        <begin position="169"/>
        <end position="195"/>
    </location>
</feature>
<evidence type="ECO:0000259" key="2">
    <source>
        <dbReference type="Pfam" id="PF04601"/>
    </source>
</evidence>
<evidence type="ECO:0000313" key="3">
    <source>
        <dbReference type="EMBL" id="KAH7521976.1"/>
    </source>
</evidence>
<dbReference type="InterPro" id="IPR007679">
    <property type="entry name" value="DUF569"/>
</dbReference>
<dbReference type="PANTHER" id="PTHR31205:SF69">
    <property type="entry name" value="ACTIN CROSS-LINKING PROTEIN (DUF569)"/>
    <property type="match status" value="1"/>
</dbReference>
<dbReference type="Gene3D" id="2.80.10.50">
    <property type="match status" value="1"/>
</dbReference>
<dbReference type="Pfam" id="PF04601">
    <property type="entry name" value="DUF569"/>
    <property type="match status" value="1"/>
</dbReference>
<dbReference type="SUPFAM" id="SSF50405">
    <property type="entry name" value="Actin-crosslinking proteins"/>
    <property type="match status" value="1"/>
</dbReference>
<reference evidence="3" key="1">
    <citation type="journal article" date="2021" name="Front. Plant Sci.">
        <title>Chromosome-Scale Genome Assembly for Chinese Sour Jujube and Insights Into Its Genome Evolution and Domestication Signature.</title>
        <authorList>
            <person name="Shen L.-Y."/>
            <person name="Luo H."/>
            <person name="Wang X.-L."/>
            <person name="Wang X.-M."/>
            <person name="Qiu X.-J."/>
            <person name="Liu H."/>
            <person name="Zhou S.-S."/>
            <person name="Jia K.-H."/>
            <person name="Nie S."/>
            <person name="Bao Y.-T."/>
            <person name="Zhang R.-G."/>
            <person name="Yun Q.-Z."/>
            <person name="Chai Y.-H."/>
            <person name="Lu J.-Y."/>
            <person name="Li Y."/>
            <person name="Zhao S.-W."/>
            <person name="Mao J.-F."/>
            <person name="Jia S.-G."/>
            <person name="Mao Y.-M."/>
        </authorList>
    </citation>
    <scope>NUCLEOTIDE SEQUENCE</scope>
    <source>
        <strain evidence="3">AT0</strain>
        <tissue evidence="3">Leaf</tissue>
    </source>
</reference>
<comment type="caution">
    <text evidence="3">The sequence shown here is derived from an EMBL/GenBank/DDBJ whole genome shotgun (WGS) entry which is preliminary data.</text>
</comment>
<dbReference type="PANTHER" id="PTHR31205">
    <property type="entry name" value="ACTIN CROSS-LINKING PROTEIN (DUF569)"/>
    <property type="match status" value="1"/>
</dbReference>
<feature type="compositionally biased region" description="Acidic residues" evidence="1">
    <location>
        <begin position="254"/>
        <end position="265"/>
    </location>
</feature>
<dbReference type="EMBL" id="JAEACU010000007">
    <property type="protein sequence ID" value="KAH7521976.1"/>
    <property type="molecule type" value="Genomic_DNA"/>
</dbReference>
<feature type="domain" description="DUF569" evidence="2">
    <location>
        <begin position="1"/>
        <end position="116"/>
    </location>
</feature>
<evidence type="ECO:0000313" key="4">
    <source>
        <dbReference type="Proteomes" id="UP000813462"/>
    </source>
</evidence>